<evidence type="ECO:0000313" key="3">
    <source>
        <dbReference type="Proteomes" id="UP001601976"/>
    </source>
</evidence>
<sequence length="64" mass="7124">MEPLAKALVNLATGLNLTVRNVTTHTRDEPTVQEGIERLTAYSYLARLLDTCEVGRIDHEPEST</sequence>
<proteinExistence type="predicted"/>
<dbReference type="InterPro" id="IPR012654">
    <property type="entry name" value="CHP02391"/>
</dbReference>
<evidence type="ECO:0000313" key="2">
    <source>
        <dbReference type="EMBL" id="MFF3343116.1"/>
    </source>
</evidence>
<dbReference type="Proteomes" id="UP001601976">
    <property type="component" value="Unassembled WGS sequence"/>
</dbReference>
<feature type="domain" description="Conserved hypothetical protein CHP02391" evidence="1">
    <location>
        <begin position="6"/>
        <end position="49"/>
    </location>
</feature>
<keyword evidence="3" id="KW-1185">Reference proteome</keyword>
<protein>
    <submittedName>
        <fullName evidence="2">TIGR02391 family protein</fullName>
    </submittedName>
</protein>
<organism evidence="2 3">
    <name type="scientific">Streptomyces flavidovirens</name>
    <dbReference type="NCBI Taxonomy" id="67298"/>
    <lineage>
        <taxon>Bacteria</taxon>
        <taxon>Bacillati</taxon>
        <taxon>Actinomycetota</taxon>
        <taxon>Actinomycetes</taxon>
        <taxon>Kitasatosporales</taxon>
        <taxon>Streptomycetaceae</taxon>
        <taxon>Streptomyces</taxon>
    </lineage>
</organism>
<name>A0ABW6RQ77_9ACTN</name>
<evidence type="ECO:0000259" key="1">
    <source>
        <dbReference type="Pfam" id="PF09509"/>
    </source>
</evidence>
<dbReference type="Pfam" id="PF09509">
    <property type="entry name" value="Hypoth_Ymh"/>
    <property type="match status" value="1"/>
</dbReference>
<reference evidence="2 3" key="1">
    <citation type="submission" date="2024-10" db="EMBL/GenBank/DDBJ databases">
        <title>The Natural Products Discovery Center: Release of the First 8490 Sequenced Strains for Exploring Actinobacteria Biosynthetic Diversity.</title>
        <authorList>
            <person name="Kalkreuter E."/>
            <person name="Kautsar S.A."/>
            <person name="Yang D."/>
            <person name="Bader C.D."/>
            <person name="Teijaro C.N."/>
            <person name="Fluegel L."/>
            <person name="Davis C.M."/>
            <person name="Simpson J.R."/>
            <person name="Lauterbach L."/>
            <person name="Steele A.D."/>
            <person name="Gui C."/>
            <person name="Meng S."/>
            <person name="Li G."/>
            <person name="Viehrig K."/>
            <person name="Ye F."/>
            <person name="Su P."/>
            <person name="Kiefer A.F."/>
            <person name="Nichols A."/>
            <person name="Cepeda A.J."/>
            <person name="Yan W."/>
            <person name="Fan B."/>
            <person name="Jiang Y."/>
            <person name="Adhikari A."/>
            <person name="Zheng C.-J."/>
            <person name="Schuster L."/>
            <person name="Cowan T.M."/>
            <person name="Smanski M.J."/>
            <person name="Chevrette M.G."/>
            <person name="De Carvalho L.P.S."/>
            <person name="Shen B."/>
        </authorList>
    </citation>
    <scope>NUCLEOTIDE SEQUENCE [LARGE SCALE GENOMIC DNA]</scope>
    <source>
        <strain evidence="2 3">NPDC003029</strain>
    </source>
</reference>
<dbReference type="RefSeq" id="WP_355725782.1">
    <property type="nucleotide sequence ID" value="NZ_JBEXNP010000024.1"/>
</dbReference>
<comment type="caution">
    <text evidence="2">The sequence shown here is derived from an EMBL/GenBank/DDBJ whole genome shotgun (WGS) entry which is preliminary data.</text>
</comment>
<gene>
    <name evidence="2" type="ORF">ACFYWW_31140</name>
</gene>
<dbReference type="EMBL" id="JBIAPK010000013">
    <property type="protein sequence ID" value="MFF3343116.1"/>
    <property type="molecule type" value="Genomic_DNA"/>
</dbReference>
<accession>A0ABW6RQ77</accession>